<dbReference type="AlphaFoldDB" id="A0A8B6XBU5"/>
<dbReference type="PROSITE" id="PS51257">
    <property type="entry name" value="PROKAR_LIPOPROTEIN"/>
    <property type="match status" value="1"/>
</dbReference>
<evidence type="ECO:0000313" key="3">
    <source>
        <dbReference type="Proteomes" id="UP000675920"/>
    </source>
</evidence>
<keyword evidence="1" id="KW-0732">Signal</keyword>
<protein>
    <submittedName>
        <fullName evidence="4">DUF2875 family protein</fullName>
    </submittedName>
</protein>
<reference evidence="4" key="1">
    <citation type="submission" date="2025-08" db="UniProtKB">
        <authorList>
            <consortium name="RefSeq"/>
        </authorList>
    </citation>
    <scope>IDENTIFICATION</scope>
</reference>
<evidence type="ECO:0000259" key="2">
    <source>
        <dbReference type="Pfam" id="PF20995"/>
    </source>
</evidence>
<accession>A0A8B6XBU5</accession>
<evidence type="ECO:0000256" key="1">
    <source>
        <dbReference type="SAM" id="SignalP"/>
    </source>
</evidence>
<dbReference type="Pfam" id="PF20995">
    <property type="entry name" value="Tla3_C"/>
    <property type="match status" value="1"/>
</dbReference>
<keyword evidence="3" id="KW-1185">Reference proteome</keyword>
<proteinExistence type="predicted"/>
<feature type="chain" id="PRO_5034025235" evidence="1">
    <location>
        <begin position="18"/>
        <end position="463"/>
    </location>
</feature>
<dbReference type="OrthoDB" id="9049917at2"/>
<name>A0A8B6XBU5_9BURK</name>
<dbReference type="InterPro" id="IPR048303">
    <property type="entry name" value="Tla3_C"/>
</dbReference>
<feature type="domain" description="Type VI lipase adapter protein Tla3 C-terminal" evidence="2">
    <location>
        <begin position="291"/>
        <end position="427"/>
    </location>
</feature>
<evidence type="ECO:0000313" key="4">
    <source>
        <dbReference type="RefSeq" id="WP_156924239.1"/>
    </source>
</evidence>
<dbReference type="Proteomes" id="UP000675920">
    <property type="component" value="Unplaced"/>
</dbReference>
<organism evidence="3 4">
    <name type="scientific">Derxia gummosa DSM 723</name>
    <dbReference type="NCBI Taxonomy" id="1121388"/>
    <lineage>
        <taxon>Bacteria</taxon>
        <taxon>Pseudomonadati</taxon>
        <taxon>Pseudomonadota</taxon>
        <taxon>Betaproteobacteria</taxon>
        <taxon>Burkholderiales</taxon>
        <taxon>Alcaligenaceae</taxon>
        <taxon>Derxia</taxon>
    </lineage>
</organism>
<dbReference type="RefSeq" id="WP_156924239.1">
    <property type="nucleotide sequence ID" value="NZ_AXWS01000001.1"/>
</dbReference>
<sequence length="463" mass="51263">MRHRHLLLPLVALIASACTTVAPSESTPALTMPPESPPRYIANVIAVQWVSPLSFKDYGADWNLLRHLGMATPNANDRSHPERWPLGTPVVSVAITYPNSKRYISIEDDVDTAITPFGHDLIFSPSDFYSLGTRHHRFTFLDQQSFLATSPKLLGEPLDKLYWHRFHVGPPDTPANTALIAADMAREPVAIPESVERLINRLISSTTDGWSERLNPEHLQPTTTIDFGGRAAGFYSLARAQQYIAGHPQKPAWLIGQDMVDFPTTEQPTENCTVLILASPELKHPVPRKPLARLYRPFRVKLESPDARPPGARARVDALQAAMRQALADGEVDFADIGKVFHDAGLNSDLASRSLGALGQALTEMGLEGSEFAERTYNVDTWLRDAGSAAAGMNFAFAIAYAHWANKPALVVATREDDEVFAVLVRPPEGHQTPEPVTEWPRARSGGLAYWPWWGRLDRKKPQ</sequence>
<feature type="signal peptide" evidence="1">
    <location>
        <begin position="1"/>
        <end position="17"/>
    </location>
</feature>